<dbReference type="GO" id="GO:0031119">
    <property type="term" value="P:tRNA pseudouridine synthesis"/>
    <property type="evidence" value="ECO:0007669"/>
    <property type="project" value="UniProtKB-UniRule"/>
</dbReference>
<feature type="domain" description="THUMP" evidence="9">
    <location>
        <begin position="71"/>
        <end position="194"/>
    </location>
</feature>
<dbReference type="InterPro" id="IPR020103">
    <property type="entry name" value="PsdUridine_synth_cat_dom_sf"/>
</dbReference>
<dbReference type="HAMAP" id="MF_01893">
    <property type="entry name" value="Pus10_arch"/>
    <property type="match status" value="1"/>
</dbReference>
<dbReference type="FunFam" id="3.30.70.3190:FF:000001">
    <property type="entry name" value="tRNA pseudouridine synthase Pus10"/>
    <property type="match status" value="1"/>
</dbReference>
<dbReference type="InterPro" id="IPR048741">
    <property type="entry name" value="Pus10-like_C"/>
</dbReference>
<dbReference type="PANTHER" id="PTHR21568:SF0">
    <property type="entry name" value="TRNA PSEUDOURIDINE SYNTHASE PUS10"/>
    <property type="match status" value="1"/>
</dbReference>
<dbReference type="EMBL" id="DQUO01000002">
    <property type="protein sequence ID" value="HIP90775.1"/>
    <property type="molecule type" value="Genomic_DNA"/>
</dbReference>
<feature type="active site" description="Nucleophile" evidence="8">
    <location>
        <position position="263"/>
    </location>
</feature>
<dbReference type="NCBIfam" id="TIGR01213">
    <property type="entry name" value="pseudo_Pus10arc"/>
    <property type="match status" value="1"/>
</dbReference>
<dbReference type="PROSITE" id="PS51165">
    <property type="entry name" value="THUMP"/>
    <property type="match status" value="1"/>
</dbReference>
<evidence type="ECO:0000256" key="8">
    <source>
        <dbReference type="HAMAP-Rule" id="MF_01893"/>
    </source>
</evidence>
<evidence type="ECO:0000256" key="4">
    <source>
        <dbReference type="ARBA" id="ARBA00022884"/>
    </source>
</evidence>
<reference evidence="10" key="1">
    <citation type="journal article" date="2020" name="ISME J.">
        <title>Gammaproteobacteria mediating utilization of methyl-, sulfur- and petroleum organic compounds in deep ocean hydrothermal plumes.</title>
        <authorList>
            <person name="Zhou Z."/>
            <person name="Liu Y."/>
            <person name="Pan J."/>
            <person name="Cron B.R."/>
            <person name="Toner B.M."/>
            <person name="Anantharaman K."/>
            <person name="Breier J.A."/>
            <person name="Dick G.J."/>
            <person name="Li M."/>
        </authorList>
    </citation>
    <scope>NUCLEOTIDE SEQUENCE</scope>
    <source>
        <strain evidence="10">SZUA-1453</strain>
        <strain evidence="11">SZUA-1471</strain>
    </source>
</reference>
<dbReference type="Gene3D" id="3.30.70.2510">
    <property type="match status" value="1"/>
</dbReference>
<keyword evidence="3 8" id="KW-0819">tRNA processing</keyword>
<dbReference type="GO" id="GO:0160148">
    <property type="term" value="F:tRNA pseudouridine(55) synthase activity"/>
    <property type="evidence" value="ECO:0007669"/>
    <property type="project" value="UniProtKB-EC"/>
</dbReference>
<gene>
    <name evidence="8" type="primary">pus10</name>
    <name evidence="10" type="ORF">EYH15_02965</name>
    <name evidence="11" type="ORF">EYH21_00515</name>
</gene>
<dbReference type="EMBL" id="DQUI01000058">
    <property type="protein sequence ID" value="HIP84431.1"/>
    <property type="molecule type" value="Genomic_DNA"/>
</dbReference>
<evidence type="ECO:0000256" key="6">
    <source>
        <dbReference type="ARBA" id="ARBA00050950"/>
    </source>
</evidence>
<feature type="binding site" evidence="8">
    <location>
        <position position="327"/>
    </location>
    <ligand>
        <name>substrate</name>
    </ligand>
</feature>
<organism evidence="10 12">
    <name type="scientific">Methanothermococcus okinawensis</name>
    <dbReference type="NCBI Taxonomy" id="155863"/>
    <lineage>
        <taxon>Archaea</taxon>
        <taxon>Methanobacteriati</taxon>
        <taxon>Methanobacteriota</taxon>
        <taxon>Methanomada group</taxon>
        <taxon>Methanococci</taxon>
        <taxon>Methanococcales</taxon>
        <taxon>Methanococcaceae</taxon>
        <taxon>Methanothermococcus</taxon>
    </lineage>
</organism>
<dbReference type="Proteomes" id="UP000643554">
    <property type="component" value="Unassembled WGS sequence"/>
</dbReference>
<evidence type="ECO:0000256" key="7">
    <source>
        <dbReference type="ARBA" id="ARBA00058132"/>
    </source>
</evidence>
<accession>A0A832ZBM1</accession>
<dbReference type="InterPro" id="IPR005912">
    <property type="entry name" value="Pus10"/>
</dbReference>
<proteinExistence type="inferred from homology"/>
<comment type="caution">
    <text evidence="10">The sequence shown here is derived from an EMBL/GenBank/DDBJ whole genome shotgun (WGS) entry which is preliminary data.</text>
</comment>
<dbReference type="Proteomes" id="UP000618343">
    <property type="component" value="Unassembled WGS sequence"/>
</dbReference>
<evidence type="ECO:0000256" key="5">
    <source>
        <dbReference type="ARBA" id="ARBA00023235"/>
    </source>
</evidence>
<evidence type="ECO:0000259" key="9">
    <source>
        <dbReference type="PROSITE" id="PS51165"/>
    </source>
</evidence>
<comment type="catalytic activity">
    <reaction evidence="1 8">
        <text>uridine(55) in tRNA = pseudouridine(55) in tRNA</text>
        <dbReference type="Rhea" id="RHEA:42532"/>
        <dbReference type="Rhea" id="RHEA-COMP:10101"/>
        <dbReference type="Rhea" id="RHEA-COMP:10102"/>
        <dbReference type="ChEBI" id="CHEBI:65314"/>
        <dbReference type="ChEBI" id="CHEBI:65315"/>
        <dbReference type="EC" id="5.4.99.25"/>
    </reaction>
</comment>
<dbReference type="InterPro" id="IPR039894">
    <property type="entry name" value="Pus10-like"/>
</dbReference>
<comment type="function">
    <text evidence="7 8">Responsible for synthesis of pseudouridine from uracil-54 and uracil-55 in the psi GC loop of transfer RNAs.</text>
</comment>
<name>A0A832ZBM1_9EURY</name>
<dbReference type="Gene3D" id="3.30.70.3190">
    <property type="match status" value="1"/>
</dbReference>
<sequence length="436" mass="51275">MTMDTEILKNYPLCHRCFGRLYAKLLHTSNYERGRSLKMAKAIELESKLYPLKERTGYEEERRKIEEELAYLYRSGLTEIRGIEGVEVVGEDKCPWCKGIFQEKNLEELLEKTLNLLREYEYDTFLVGTVLPRSIKKLEESIKTPYMESIKQEFNRTMGKLIAEKTSKRVERENPDILILIDPYRKKIRLQLSPVYIKGRYRKLVRGIPQTRWPCRHCKGRGCEKCNYTGKRYSTSVEEIIAEPFMEAFKGRDEAFHGAGREDIDVRMLGNGRPFVLEIREPKVRRVNLEEIGEKINRSGIVEVLNLEYGNKRDVISVKNQPHKKTYLALVECEEEVSDRELSQLEKKLENLTIYQRTPQRVSHRRADLVRIRKVYRAWTERIDPKRFKLKLYCDGGLYIKELISGDQGRTTPSVSQILNKRCVCKELDVLEVHDQ</sequence>
<evidence type="ECO:0000313" key="12">
    <source>
        <dbReference type="Proteomes" id="UP000643554"/>
    </source>
</evidence>
<keyword evidence="4 8" id="KW-0694">RNA-binding</keyword>
<dbReference type="EC" id="5.4.99.25" evidence="8"/>
<dbReference type="InterPro" id="IPR055174">
    <property type="entry name" value="Pus10_THUMP_arc"/>
</dbReference>
<evidence type="ECO:0000313" key="11">
    <source>
        <dbReference type="EMBL" id="HIP90775.1"/>
    </source>
</evidence>
<dbReference type="PANTHER" id="PTHR21568">
    <property type="entry name" value="TRNA PSEUDOURIDINE SYNTHASE PUS10"/>
    <property type="match status" value="1"/>
</dbReference>
<dbReference type="FunFam" id="3.30.70.2510:FF:000001">
    <property type="entry name" value="tRNA pseudouridine synthase Pus10"/>
    <property type="match status" value="1"/>
</dbReference>
<feature type="binding site" evidence="8">
    <location>
        <position position="399"/>
    </location>
    <ligand>
        <name>substrate</name>
    </ligand>
</feature>
<dbReference type="InterPro" id="IPR004114">
    <property type="entry name" value="THUMP_dom"/>
</dbReference>
<evidence type="ECO:0000256" key="2">
    <source>
        <dbReference type="ARBA" id="ARBA00009652"/>
    </source>
</evidence>
<dbReference type="SUPFAM" id="SSF55120">
    <property type="entry name" value="Pseudouridine synthase"/>
    <property type="match status" value="1"/>
</dbReference>
<dbReference type="GO" id="GO:0000049">
    <property type="term" value="F:tRNA binding"/>
    <property type="evidence" value="ECO:0007669"/>
    <property type="project" value="InterPro"/>
</dbReference>
<comment type="catalytic activity">
    <reaction evidence="6 8">
        <text>uridine(54) in tRNA = pseudouridine(54) in tRNA</text>
        <dbReference type="Rhea" id="RHEA:57876"/>
        <dbReference type="Rhea" id="RHEA-COMP:10193"/>
        <dbReference type="Rhea" id="RHEA-COMP:14141"/>
        <dbReference type="ChEBI" id="CHEBI:65314"/>
        <dbReference type="ChEBI" id="CHEBI:65315"/>
    </reaction>
</comment>
<dbReference type="Pfam" id="PF21238">
    <property type="entry name" value="Pus10_C"/>
    <property type="match status" value="1"/>
</dbReference>
<evidence type="ECO:0000313" key="10">
    <source>
        <dbReference type="EMBL" id="HIP84431.1"/>
    </source>
</evidence>
<protein>
    <recommendedName>
        <fullName evidence="8">tRNA pseudouridine synthase Pus10</fullName>
        <ecNumber evidence="8">5.4.99.25</ecNumber>
    </recommendedName>
    <alternativeName>
        <fullName evidence="8">tRNA pseudouridine 54/55 synthase</fullName>
        <shortName evidence="8">Psi54/55 synthase</shortName>
    </alternativeName>
</protein>
<evidence type="ECO:0000256" key="1">
    <source>
        <dbReference type="ARBA" id="ARBA00000385"/>
    </source>
</evidence>
<keyword evidence="5 8" id="KW-0413">Isomerase</keyword>
<comment type="similarity">
    <text evidence="2 8">Belongs to the pseudouridine synthase Pus10 family.</text>
</comment>
<dbReference type="AlphaFoldDB" id="A0A832ZBM1"/>
<dbReference type="Pfam" id="PF22023">
    <property type="entry name" value="Pus10_THUMP_arc"/>
    <property type="match status" value="1"/>
</dbReference>
<evidence type="ECO:0000256" key="3">
    <source>
        <dbReference type="ARBA" id="ARBA00022694"/>
    </source>
</evidence>